<evidence type="ECO:0000256" key="5">
    <source>
        <dbReference type="ARBA" id="ARBA00005884"/>
    </source>
</evidence>
<evidence type="ECO:0000256" key="2">
    <source>
        <dbReference type="ARBA" id="ARBA00001947"/>
    </source>
</evidence>
<dbReference type="EMBL" id="CM031810">
    <property type="protein sequence ID" value="KAG6664991.1"/>
    <property type="molecule type" value="Genomic_DNA"/>
</dbReference>
<evidence type="ECO:0000256" key="6">
    <source>
        <dbReference type="ARBA" id="ARBA00012251"/>
    </source>
</evidence>
<dbReference type="Pfam" id="PF22191">
    <property type="entry name" value="IBR_1"/>
    <property type="match status" value="1"/>
</dbReference>
<dbReference type="PROSITE" id="PS50089">
    <property type="entry name" value="ZF_RING_2"/>
    <property type="match status" value="1"/>
</dbReference>
<sequence length="292" mass="33397">MARSSSSHNILFVDDFYFSALCDDEELFPISDEKYAQELQFQEALMSSVLYSTTKSESPGVEQEENLSPTKKFKAKEKETGQSSQSFCTICMDGKRTEEMFRNSNCTHSFCADCIGSYIAVKIQESISMVKCPDPKCKGLLELHSCRSIIPKEVFDRWEDAVCESLLLGSQKFYCPFKDCLAMLVDEGEEVISSSECPNCHRLFCAQCKVAWHAGIECVEFQKLNKDEREREDIMVMELAKKKKWKRCPRCKFYVEKVQGCLHIACRCGFHFCYGCGSLWSEVHSCSLQIQV</sequence>
<dbReference type="EC" id="2.3.2.31" evidence="6"/>
<dbReference type="CDD" id="cd22584">
    <property type="entry name" value="Rcat_RBR_unk"/>
    <property type="match status" value="1"/>
</dbReference>
<comment type="pathway">
    <text evidence="4">Protein modification; protein ubiquitination.</text>
</comment>
<dbReference type="Proteomes" id="UP000811609">
    <property type="component" value="Chromosome 2"/>
</dbReference>
<evidence type="ECO:0000256" key="1">
    <source>
        <dbReference type="ARBA" id="ARBA00001798"/>
    </source>
</evidence>
<evidence type="ECO:0000256" key="12">
    <source>
        <dbReference type="ARBA" id="ARBA00022833"/>
    </source>
</evidence>
<reference evidence="18" key="2">
    <citation type="submission" date="2021-01" db="EMBL/GenBank/DDBJ databases">
        <authorList>
            <person name="Lovell J.T."/>
            <person name="Bentley N."/>
            <person name="Bhattarai G."/>
            <person name="Jenkins J.W."/>
            <person name="Sreedasyam A."/>
            <person name="Alarcon Y."/>
            <person name="Bock C."/>
            <person name="Boston L."/>
            <person name="Carlson J."/>
            <person name="Cervantes K."/>
            <person name="Clermont K."/>
            <person name="Krom N."/>
            <person name="Kubenka K."/>
            <person name="Mamidi S."/>
            <person name="Mattison C."/>
            <person name="Monteros M."/>
            <person name="Pisani C."/>
            <person name="Plott C."/>
            <person name="Rajasekar S."/>
            <person name="Rhein H.S."/>
            <person name="Rohla C."/>
            <person name="Song M."/>
            <person name="Hilaire R.S."/>
            <person name="Shu S."/>
            <person name="Wells L."/>
            <person name="Wang X."/>
            <person name="Webber J."/>
            <person name="Heerema R.J."/>
            <person name="Klein P."/>
            <person name="Conner P."/>
            <person name="Grauke L."/>
            <person name="Grimwood J."/>
            <person name="Schmutz J."/>
            <person name="Randall J.J."/>
        </authorList>
    </citation>
    <scope>NUCLEOTIDE SEQUENCE</scope>
    <source>
        <tissue evidence="18">Leaf</tissue>
    </source>
</reference>
<evidence type="ECO:0000256" key="11">
    <source>
        <dbReference type="ARBA" id="ARBA00022786"/>
    </source>
</evidence>
<proteinExistence type="inferred from homology"/>
<keyword evidence="12" id="KW-0862">Zinc</keyword>
<evidence type="ECO:0000256" key="4">
    <source>
        <dbReference type="ARBA" id="ARBA00004906"/>
    </source>
</evidence>
<dbReference type="FunFam" id="1.20.120.1750:FF:000018">
    <property type="entry name" value="RBR-type E3 ubiquitin transferase"/>
    <property type="match status" value="1"/>
</dbReference>
<dbReference type="InterPro" id="IPR044066">
    <property type="entry name" value="TRIAD_supradom"/>
</dbReference>
<accession>A0A8T1RGE4</accession>
<evidence type="ECO:0000256" key="9">
    <source>
        <dbReference type="ARBA" id="ARBA00022737"/>
    </source>
</evidence>
<evidence type="ECO:0000259" key="16">
    <source>
        <dbReference type="PROSITE" id="PS51873"/>
    </source>
</evidence>
<evidence type="ECO:0000256" key="14">
    <source>
        <dbReference type="SAM" id="MobiDB-lite"/>
    </source>
</evidence>
<dbReference type="InterPro" id="IPR002867">
    <property type="entry name" value="IBR_dom"/>
</dbReference>
<evidence type="ECO:0000256" key="7">
    <source>
        <dbReference type="ARBA" id="ARBA00022679"/>
    </source>
</evidence>
<dbReference type="GO" id="GO:0061630">
    <property type="term" value="F:ubiquitin protein ligase activity"/>
    <property type="evidence" value="ECO:0007669"/>
    <property type="project" value="UniProtKB-EC"/>
</dbReference>
<keyword evidence="7" id="KW-0808">Transferase</keyword>
<keyword evidence="9" id="KW-0677">Repeat</keyword>
<dbReference type="Proteomes" id="UP000811246">
    <property type="component" value="Chromosome 2"/>
</dbReference>
<feature type="domain" description="RING-type" evidence="15">
    <location>
        <begin position="88"/>
        <end position="136"/>
    </location>
</feature>
<keyword evidence="8" id="KW-0479">Metal-binding</keyword>
<evidence type="ECO:0000256" key="8">
    <source>
        <dbReference type="ARBA" id="ARBA00022723"/>
    </source>
</evidence>
<evidence type="ECO:0000259" key="15">
    <source>
        <dbReference type="PROSITE" id="PS50089"/>
    </source>
</evidence>
<dbReference type="GO" id="GO:0008270">
    <property type="term" value="F:zinc ion binding"/>
    <property type="evidence" value="ECO:0007669"/>
    <property type="project" value="UniProtKB-KW"/>
</dbReference>
<protein>
    <recommendedName>
        <fullName evidence="6">RBR-type E3 ubiquitin transferase</fullName>
        <ecNumber evidence="6">2.3.2.31</ecNumber>
    </recommendedName>
</protein>
<name>A0A8T1RGE4_CARIL</name>
<dbReference type="InterPro" id="IPR031127">
    <property type="entry name" value="E3_UB_ligase_RBR"/>
</dbReference>
<evidence type="ECO:0000256" key="10">
    <source>
        <dbReference type="ARBA" id="ARBA00022771"/>
    </source>
</evidence>
<dbReference type="PANTHER" id="PTHR11685">
    <property type="entry name" value="RBR FAMILY RING FINGER AND IBR DOMAIN-CONTAINING"/>
    <property type="match status" value="1"/>
</dbReference>
<dbReference type="SMART" id="SM00647">
    <property type="entry name" value="IBR"/>
    <property type="match status" value="2"/>
</dbReference>
<dbReference type="FunFam" id="3.30.40.10:FF:000230">
    <property type="entry name" value="RBR-type E3 ubiquitin transferase"/>
    <property type="match status" value="1"/>
</dbReference>
<dbReference type="InterPro" id="IPR017907">
    <property type="entry name" value="Znf_RING_CS"/>
</dbReference>
<comment type="function">
    <text evidence="3">Might act as an E3 ubiquitin-protein ligase, or as part of E3 complex, which accepts ubiquitin from specific E2 ubiquitin-conjugating enzymes and then transfers it to substrates.</text>
</comment>
<comment type="cofactor">
    <cofactor evidence="2">
        <name>Zn(2+)</name>
        <dbReference type="ChEBI" id="CHEBI:29105"/>
    </cofactor>
</comment>
<evidence type="ECO:0000313" key="17">
    <source>
        <dbReference type="EMBL" id="KAG6664991.1"/>
    </source>
</evidence>
<dbReference type="CDD" id="cd22582">
    <property type="entry name" value="BRcat_RBR_unk"/>
    <property type="match status" value="1"/>
</dbReference>
<dbReference type="Pfam" id="PF01485">
    <property type="entry name" value="IBR"/>
    <property type="match status" value="1"/>
</dbReference>
<keyword evidence="10 13" id="KW-0863">Zinc-finger</keyword>
<evidence type="ECO:0000256" key="3">
    <source>
        <dbReference type="ARBA" id="ARBA00003976"/>
    </source>
</evidence>
<evidence type="ECO:0000313" key="18">
    <source>
        <dbReference type="EMBL" id="KAG6727466.1"/>
    </source>
</evidence>
<dbReference type="InterPro" id="IPR001841">
    <property type="entry name" value="Znf_RING"/>
</dbReference>
<gene>
    <name evidence="17" type="ORF">CIPAW_02G131800</name>
    <name evidence="18" type="ORF">I3842_02G129300</name>
</gene>
<evidence type="ECO:0000313" key="19">
    <source>
        <dbReference type="Proteomes" id="UP000811609"/>
    </source>
</evidence>
<evidence type="ECO:0000256" key="13">
    <source>
        <dbReference type="PROSITE-ProRule" id="PRU00175"/>
    </source>
</evidence>
<keyword evidence="11" id="KW-0833">Ubl conjugation pathway</keyword>
<dbReference type="PROSITE" id="PS51873">
    <property type="entry name" value="TRIAD"/>
    <property type="match status" value="1"/>
</dbReference>
<keyword evidence="19" id="KW-1185">Reference proteome</keyword>
<feature type="domain" description="RING-type" evidence="16">
    <location>
        <begin position="84"/>
        <end position="292"/>
    </location>
</feature>
<organism evidence="17 19">
    <name type="scientific">Carya illinoinensis</name>
    <name type="common">Pecan</name>
    <dbReference type="NCBI Taxonomy" id="32201"/>
    <lineage>
        <taxon>Eukaryota</taxon>
        <taxon>Viridiplantae</taxon>
        <taxon>Streptophyta</taxon>
        <taxon>Embryophyta</taxon>
        <taxon>Tracheophyta</taxon>
        <taxon>Spermatophyta</taxon>
        <taxon>Magnoliopsida</taxon>
        <taxon>eudicotyledons</taxon>
        <taxon>Gunneridae</taxon>
        <taxon>Pentapetalae</taxon>
        <taxon>rosids</taxon>
        <taxon>fabids</taxon>
        <taxon>Fagales</taxon>
        <taxon>Juglandaceae</taxon>
        <taxon>Carya</taxon>
    </lineage>
</organism>
<dbReference type="PROSITE" id="PS00518">
    <property type="entry name" value="ZF_RING_1"/>
    <property type="match status" value="1"/>
</dbReference>
<dbReference type="GO" id="GO:0016567">
    <property type="term" value="P:protein ubiquitination"/>
    <property type="evidence" value="ECO:0007669"/>
    <property type="project" value="InterPro"/>
</dbReference>
<feature type="region of interest" description="Disordered" evidence="14">
    <location>
        <begin position="56"/>
        <end position="78"/>
    </location>
</feature>
<dbReference type="AlphaFoldDB" id="A0A8T1RGE4"/>
<dbReference type="EMBL" id="CM031826">
    <property type="protein sequence ID" value="KAG6727466.1"/>
    <property type="molecule type" value="Genomic_DNA"/>
</dbReference>
<comment type="similarity">
    <text evidence="5">Belongs to the RBR family. Ariadne subfamily.</text>
</comment>
<comment type="catalytic activity">
    <reaction evidence="1">
        <text>[E2 ubiquitin-conjugating enzyme]-S-ubiquitinyl-L-cysteine + [acceptor protein]-L-lysine = [E2 ubiquitin-conjugating enzyme]-L-cysteine + [acceptor protein]-N(6)-ubiquitinyl-L-lysine.</text>
        <dbReference type="EC" id="2.3.2.31"/>
    </reaction>
</comment>
<comment type="caution">
    <text evidence="17">The sequence shown here is derived from an EMBL/GenBank/DDBJ whole genome shotgun (WGS) entry which is preliminary data.</text>
</comment>
<reference evidence="17" key="1">
    <citation type="submission" date="2020-12" db="EMBL/GenBank/DDBJ databases">
        <title>WGS assembly of Carya illinoinensis cv. Pawnee.</title>
        <authorList>
            <person name="Platts A."/>
            <person name="Shu S."/>
            <person name="Wright S."/>
            <person name="Barry K."/>
            <person name="Edger P."/>
            <person name="Pires J.C."/>
            <person name="Schmutz J."/>
        </authorList>
    </citation>
    <scope>NUCLEOTIDE SEQUENCE</scope>
    <source>
        <tissue evidence="17">Leaf</tissue>
    </source>
</reference>